<feature type="compositionally biased region" description="Polar residues" evidence="2">
    <location>
        <begin position="179"/>
        <end position="189"/>
    </location>
</feature>
<feature type="region of interest" description="Disordered" evidence="2">
    <location>
        <begin position="731"/>
        <end position="750"/>
    </location>
</feature>
<feature type="compositionally biased region" description="Polar residues" evidence="2">
    <location>
        <begin position="738"/>
        <end position="749"/>
    </location>
</feature>
<dbReference type="Pfam" id="PF05183">
    <property type="entry name" value="RdRP"/>
    <property type="match status" value="1"/>
</dbReference>
<keyword evidence="1" id="KW-0694">RNA-binding</keyword>
<feature type="compositionally biased region" description="Polar residues" evidence="2">
    <location>
        <begin position="1"/>
        <end position="10"/>
    </location>
</feature>
<evidence type="ECO:0000313" key="5">
    <source>
        <dbReference type="Proteomes" id="UP000799118"/>
    </source>
</evidence>
<comment type="similarity">
    <text evidence="1">Belongs to the RdRP family.</text>
</comment>
<reference evidence="4" key="1">
    <citation type="journal article" date="2019" name="Environ. Microbiol.">
        <title>Fungal ecological strategies reflected in gene transcription - a case study of two litter decomposers.</title>
        <authorList>
            <person name="Barbi F."/>
            <person name="Kohler A."/>
            <person name="Barry K."/>
            <person name="Baskaran P."/>
            <person name="Daum C."/>
            <person name="Fauchery L."/>
            <person name="Ihrmark K."/>
            <person name="Kuo A."/>
            <person name="LaButti K."/>
            <person name="Lipzen A."/>
            <person name="Morin E."/>
            <person name="Grigoriev I.V."/>
            <person name="Henrissat B."/>
            <person name="Lindahl B."/>
            <person name="Martin F."/>
        </authorList>
    </citation>
    <scope>NUCLEOTIDE SEQUENCE</scope>
    <source>
        <strain evidence="4">JB14</strain>
    </source>
</reference>
<dbReference type="PANTHER" id="PTHR23079">
    <property type="entry name" value="RNA-DEPENDENT RNA POLYMERASE"/>
    <property type="match status" value="1"/>
</dbReference>
<sequence length="1253" mass="139043">MGKNSMNTKGTPRARLCNNASGASDPENLLGGSDSDSEWLSQVTEKLVISPFTTPRKAEKTESTPQIESSDRLVLNAVRVHAHGACGETARMVRTSKNIPDSYLARARASAGSTSRNINNSGFIPTLPRRQIPSNSPTRTRSSTARQTNKVIWISSDDDGSDTDTESSSSMFDPAPGMSRQTTMSSIELSPSPRKEALEDFFPFSPPSSSSTDPPTSSFSMLSMSSSPSDPSDPSPTHTLPGISSSTLSTLFGGEIHLRHKIIAHDKETQKLFDNPEGPVPWGTQYELARGVVAKEWSWEKVREKVKERQFAGKSDGEVLHLVRSIMKGEVPPKWCNNEIGTEFDRELLAILENRERGLGLMGEFQSCERWFGGQIQQIATLRKDTWHKHYLHLEPLEMRRSTRFTRYFGSRRVIQVRIPEEFLRGPNKNGVLSFLAQKLVLNGRVYVATPPKESTVYLVEIKEDYERSVRTVFGDQHRKSFGEVLEWHNPMALNSQQPISKYAARAALALSNTIPALLFEVENIHFIEDLVASDYTGTKPPAYKVLTDGCGFMNEAALKAIALELNYPSRPTAVQGRIAGSKGLWTIHPSDKSDVPQIWIRDSQRKIVYPNFDSACGRYASLDRAHRIFDLCSSALPSLSSTGPSVSLTGQSVLNMWANGVPTGVFEELMEKGLQEIVDPLIRWDGQLAMPAMWDAINKVGKVSHMRIVQLGAAKARAIGLAGRSYKDDTVDDLQSDESGVSTQSGRNEISGAPMSLHETAIELLQAGFHPARDYLLWFVLENILKTAVQNAIKKCNIPLPEGSSTHALVITDPLGVLEEDEIYYRSSQPIKNIETQTLYHTVTGTVLIGRYPLRVRSDIQKVKAVDKPELAPWSDLIVVPIKPSFELVLGLVSLMSKCSGGDHDGDELFLIWLKSLVDSFQPSSLVLPPEDRRSNFEHKVERVDSVLNEVGKKTVPVAQETIIKTLLRGLNDSSVGIYDSHHLKAVRRCGYESKEAVRLAFLFNDLLDAPKTGEVLRGDVRKADEEQSRKFEQELKQPASSDSEEPFIFDVLEAFGMKLLERNMDKFKATIPTVHHSEILLQPYQDARKLCETRLTTHAATSVAATSKEISSDVIGKSIQIARRSDLHLIEKHVNKVYGGFCKKLGDRAEQMSFKEEMEKKNKKKSRSDIMLPISMEYSREIPGLTGALPNVEHIKASYAYSKGKGIFGKGVAFRTLCQIMVNASDEGGAPCSRLLDQVKSISGGAKRLFQ</sequence>
<dbReference type="Proteomes" id="UP000799118">
    <property type="component" value="Unassembled WGS sequence"/>
</dbReference>
<keyword evidence="1" id="KW-0548">Nucleotidyltransferase</keyword>
<feature type="compositionally biased region" description="Low complexity" evidence="2">
    <location>
        <begin position="200"/>
        <end position="241"/>
    </location>
</feature>
<dbReference type="GO" id="GO:0030422">
    <property type="term" value="P:siRNA processing"/>
    <property type="evidence" value="ECO:0007669"/>
    <property type="project" value="TreeGrafter"/>
</dbReference>
<feature type="region of interest" description="Disordered" evidence="2">
    <location>
        <begin position="109"/>
        <end position="246"/>
    </location>
</feature>
<feature type="region of interest" description="Disordered" evidence="2">
    <location>
        <begin position="1021"/>
        <end position="1043"/>
    </location>
</feature>
<dbReference type="GO" id="GO:0003968">
    <property type="term" value="F:RNA-directed RNA polymerase activity"/>
    <property type="evidence" value="ECO:0007669"/>
    <property type="project" value="UniProtKB-KW"/>
</dbReference>
<evidence type="ECO:0000256" key="1">
    <source>
        <dbReference type="RuleBase" id="RU363098"/>
    </source>
</evidence>
<dbReference type="OrthoDB" id="10055769at2759"/>
<dbReference type="GO" id="GO:0003723">
    <property type="term" value="F:RNA binding"/>
    <property type="evidence" value="ECO:0007669"/>
    <property type="project" value="UniProtKB-KW"/>
</dbReference>
<proteinExistence type="inferred from homology"/>
<dbReference type="GO" id="GO:0031380">
    <property type="term" value="C:nuclear RNA-directed RNA polymerase complex"/>
    <property type="evidence" value="ECO:0007669"/>
    <property type="project" value="TreeGrafter"/>
</dbReference>
<feature type="region of interest" description="Disordered" evidence="2">
    <location>
        <begin position="1"/>
        <end position="37"/>
    </location>
</feature>
<gene>
    <name evidence="4" type="ORF">BT96DRAFT_878236</name>
</gene>
<dbReference type="PANTHER" id="PTHR23079:SF14">
    <property type="entry name" value="RNA-DEPENDENT RNA POLYMERASE"/>
    <property type="match status" value="1"/>
</dbReference>
<feature type="compositionally biased region" description="Acidic residues" evidence="2">
    <location>
        <begin position="156"/>
        <end position="165"/>
    </location>
</feature>
<organism evidence="4 5">
    <name type="scientific">Gymnopus androsaceus JB14</name>
    <dbReference type="NCBI Taxonomy" id="1447944"/>
    <lineage>
        <taxon>Eukaryota</taxon>
        <taxon>Fungi</taxon>
        <taxon>Dikarya</taxon>
        <taxon>Basidiomycota</taxon>
        <taxon>Agaricomycotina</taxon>
        <taxon>Agaricomycetes</taxon>
        <taxon>Agaricomycetidae</taxon>
        <taxon>Agaricales</taxon>
        <taxon>Marasmiineae</taxon>
        <taxon>Omphalotaceae</taxon>
        <taxon>Gymnopus</taxon>
    </lineage>
</organism>
<keyword evidence="5" id="KW-1185">Reference proteome</keyword>
<protein>
    <recommendedName>
        <fullName evidence="1">RNA-dependent RNA polymerase</fullName>
        <ecNumber evidence="1">2.7.7.48</ecNumber>
    </recommendedName>
</protein>
<accession>A0A6A4I4U4</accession>
<evidence type="ECO:0000256" key="2">
    <source>
        <dbReference type="SAM" id="MobiDB-lite"/>
    </source>
</evidence>
<dbReference type="InterPro" id="IPR057596">
    <property type="entry name" value="RDRP_core"/>
</dbReference>
<evidence type="ECO:0000313" key="4">
    <source>
        <dbReference type="EMBL" id="KAE9403844.1"/>
    </source>
</evidence>
<dbReference type="InterPro" id="IPR007855">
    <property type="entry name" value="RDRP"/>
</dbReference>
<feature type="compositionally biased region" description="Basic and acidic residues" evidence="2">
    <location>
        <begin position="1021"/>
        <end position="1037"/>
    </location>
</feature>
<name>A0A6A4I4U4_9AGAR</name>
<dbReference type="EC" id="2.7.7.48" evidence="1"/>
<keyword evidence="1" id="KW-0808">Transferase</keyword>
<dbReference type="AlphaFoldDB" id="A0A6A4I4U4"/>
<feature type="compositionally biased region" description="Low complexity" evidence="2">
    <location>
        <begin position="134"/>
        <end position="148"/>
    </location>
</feature>
<comment type="catalytic activity">
    <reaction evidence="1">
        <text>RNA(n) + a ribonucleoside 5'-triphosphate = RNA(n+1) + diphosphate</text>
        <dbReference type="Rhea" id="RHEA:21248"/>
        <dbReference type="Rhea" id="RHEA-COMP:14527"/>
        <dbReference type="Rhea" id="RHEA-COMP:17342"/>
        <dbReference type="ChEBI" id="CHEBI:33019"/>
        <dbReference type="ChEBI" id="CHEBI:61557"/>
        <dbReference type="ChEBI" id="CHEBI:140395"/>
        <dbReference type="EC" id="2.7.7.48"/>
    </reaction>
</comment>
<evidence type="ECO:0000259" key="3">
    <source>
        <dbReference type="Pfam" id="PF05183"/>
    </source>
</evidence>
<dbReference type="EMBL" id="ML769421">
    <property type="protein sequence ID" value="KAE9403844.1"/>
    <property type="molecule type" value="Genomic_DNA"/>
</dbReference>
<keyword evidence="1" id="KW-0696">RNA-directed RNA polymerase</keyword>
<feature type="domain" description="RDRP core" evidence="3">
    <location>
        <begin position="393"/>
        <end position="1038"/>
    </location>
</feature>